<dbReference type="EMBL" id="JAOCKX010000015">
    <property type="protein sequence ID" value="MDH2131997.1"/>
    <property type="molecule type" value="Genomic_DNA"/>
</dbReference>
<gene>
    <name evidence="1" type="ORF">N5J77_12760</name>
</gene>
<dbReference type="GO" id="GO:0006629">
    <property type="term" value="P:lipid metabolic process"/>
    <property type="evidence" value="ECO:0007669"/>
    <property type="project" value="InterPro"/>
</dbReference>
<dbReference type="RefSeq" id="WP_279776202.1">
    <property type="nucleotide sequence ID" value="NZ_JAOCKX010000015.1"/>
</dbReference>
<evidence type="ECO:0000313" key="2">
    <source>
        <dbReference type="Proteomes" id="UP001162318"/>
    </source>
</evidence>
<dbReference type="GO" id="GO:0008374">
    <property type="term" value="F:O-acyltransferase activity"/>
    <property type="evidence" value="ECO:0007669"/>
    <property type="project" value="InterPro"/>
</dbReference>
<comment type="caution">
    <text evidence="1">The sequence shown here is derived from an EMBL/GenBank/DDBJ whole genome shotgun (WGS) entry which is preliminary data.</text>
</comment>
<dbReference type="PANTHER" id="PTHR11440">
    <property type="entry name" value="LECITHIN-CHOLESTEROL ACYLTRANSFERASE-RELATED"/>
    <property type="match status" value="1"/>
</dbReference>
<evidence type="ECO:0008006" key="3">
    <source>
        <dbReference type="Google" id="ProtNLM"/>
    </source>
</evidence>
<dbReference type="SUPFAM" id="SSF53474">
    <property type="entry name" value="alpha/beta-Hydrolases"/>
    <property type="match status" value="1"/>
</dbReference>
<dbReference type="InterPro" id="IPR003386">
    <property type="entry name" value="LACT/PDAT_acylTrfase"/>
</dbReference>
<name>A0AA43BCQ1_SPHYA</name>
<dbReference type="Proteomes" id="UP001162318">
    <property type="component" value="Unassembled WGS sequence"/>
</dbReference>
<protein>
    <recommendedName>
        <fullName evidence="3">Lecithin:cholesterol acyltransferase</fullName>
    </recommendedName>
</protein>
<dbReference type="Gene3D" id="3.40.50.1820">
    <property type="entry name" value="alpha/beta hydrolase"/>
    <property type="match status" value="1"/>
</dbReference>
<dbReference type="InterPro" id="IPR029058">
    <property type="entry name" value="AB_hydrolase_fold"/>
</dbReference>
<dbReference type="Pfam" id="PF02450">
    <property type="entry name" value="LCAT"/>
    <property type="match status" value="1"/>
</dbReference>
<organism evidence="1 2">
    <name type="scientific">Sphingobium yanoikuyae</name>
    <name type="common">Sphingomonas yanoikuyae</name>
    <dbReference type="NCBI Taxonomy" id="13690"/>
    <lineage>
        <taxon>Bacteria</taxon>
        <taxon>Pseudomonadati</taxon>
        <taxon>Pseudomonadota</taxon>
        <taxon>Alphaproteobacteria</taxon>
        <taxon>Sphingomonadales</taxon>
        <taxon>Sphingomonadaceae</taxon>
        <taxon>Sphingobium</taxon>
    </lineage>
</organism>
<accession>A0AA43BCQ1</accession>
<sequence length="377" mass="40875">MKSDLYGGFGQMLRQSVGLRQGENFFPFAYDWRRDNRVSAKRLATFVDEKLANWRKASGNDAAKVILIGHSMGGLVSRYYIECLGGWQNVRRLFTLGTPHRGSLNALGFLANGLSKGIGPLHADATLPLRSFASVHQLLPTYPCIMQGGQHHRVSETEVPNLNRAMVEKAASFHSEIQDAIAQNRQLDGYRADYLSPVIGVRQPTFQSASLTSNGVELLTDMEGIELRDIGGDGTVPAPSALPVDLDAGVATHVWGAHSSLCKEESVREHMLAAVKFMGLDMDKFRSAPPRRGVSLWLDDAYEAGIAFPLIATVQGGVNEQQLVAQAETEDGSPGPSTVLHKDGESYVGELTLPEGAWRLRVSGNIVPGIEDVVLAA</sequence>
<dbReference type="AlphaFoldDB" id="A0AA43BCQ1"/>
<proteinExistence type="predicted"/>
<reference evidence="1" key="1">
    <citation type="submission" date="2022-09" db="EMBL/GenBank/DDBJ databases">
        <title>Intensive care unit water sources are persistently colonized with multi-drug resistant bacteria and are the site of extensive horizontal gene transfer of antibiotic resistance genes.</title>
        <authorList>
            <person name="Diorio-Toth L."/>
        </authorList>
    </citation>
    <scope>NUCLEOTIDE SEQUENCE</scope>
    <source>
        <strain evidence="1">GD03659</strain>
    </source>
</reference>
<evidence type="ECO:0000313" key="1">
    <source>
        <dbReference type="EMBL" id="MDH2131997.1"/>
    </source>
</evidence>